<protein>
    <submittedName>
        <fullName evidence="2">Uncharacterized protein</fullName>
    </submittedName>
</protein>
<reference evidence="2" key="1">
    <citation type="journal article" date="2020" name="Fungal Divers.">
        <title>Resolving the Mortierellaceae phylogeny through synthesis of multi-gene phylogenetics and phylogenomics.</title>
        <authorList>
            <person name="Vandepol N."/>
            <person name="Liber J."/>
            <person name="Desiro A."/>
            <person name="Na H."/>
            <person name="Kennedy M."/>
            <person name="Barry K."/>
            <person name="Grigoriev I.V."/>
            <person name="Miller A.N."/>
            <person name="O'Donnell K."/>
            <person name="Stajich J.E."/>
            <person name="Bonito G."/>
        </authorList>
    </citation>
    <scope>NUCLEOTIDE SEQUENCE</scope>
    <source>
        <strain evidence="2">NRRL 2769</strain>
    </source>
</reference>
<evidence type="ECO:0000313" key="3">
    <source>
        <dbReference type="Proteomes" id="UP000703661"/>
    </source>
</evidence>
<dbReference type="EMBL" id="JAAAID010000289">
    <property type="protein sequence ID" value="KAG0019403.1"/>
    <property type="molecule type" value="Genomic_DNA"/>
</dbReference>
<keyword evidence="3" id="KW-1185">Reference proteome</keyword>
<dbReference type="AlphaFoldDB" id="A0A9P6MZH1"/>
<accession>A0A9P6MZH1</accession>
<feature type="compositionally biased region" description="Polar residues" evidence="1">
    <location>
        <begin position="121"/>
        <end position="139"/>
    </location>
</feature>
<evidence type="ECO:0000256" key="1">
    <source>
        <dbReference type="SAM" id="MobiDB-lite"/>
    </source>
</evidence>
<gene>
    <name evidence="2" type="ORF">BGZ80_005859</name>
</gene>
<sequence length="948" mass="107083">MAAPQVGSIRQAIRPVHSDGLTPIDNSPLVNITPKYDNISGQYVVLWSEILLVYKNARCVMHGGRALSFLTDGNFEELKPSRISAYPNIVLDVVLNGDLLTSFVAATPTTNELDRLVSVEMTSSSTNDKTSSVETNASPTDHENETRVLLEKSVLQQVQRGPQSFVDTSDVPRIHGYMNMVHSLEWHEAPMPRLFIVLPRSYVEELTPKYDTFRLFWICEYMGVHPNNNDGNDGDGSDDEITPHLDLHPGFDLDRPADFFTKYGAHLLLNFQVFKYSSFNRFYYDDPSRPPLDGPDIDFEQAILFLGSSLGMTKEHVEQGIDMMIRYLQDITTDAPMIAQNGKSVGSYYSSTWETENLPKLTADDLFQLRSFLFTPGMHRSDALEVNNLNRTTDRNGHVHWVCRTHLHKVHPCIIFGQTFMMNTGAHCGTYSAQLGQIISRPSSGIAARQLYGILHSSPGFVSELHLHIGWSITVKDLTLLRNTIIHCNIVSLELTGPVDYMDSPAHSEIIVKILMQSRVQSFSLHNSQGVLKNVNPLWLTSQFSGLRTLKLKLNTNGQEGLHGTRIRLLWIILNTPGLKYLSVEWGDMEKVFKTEEFLWELLKRPFQGLEVDLKVEGQDISLTIDRCQIRNVNLKILNLSSAHNNPHIYHGYIKALTIMECADILDSSTQDIISWILSASPILTTLTLTCRAFDFKPTEQLIKKTVMNLETSGCFEKLILKETSEDSVTATFLVDPPKSSFPQQSASHNPDPVCLDVTVRDHEPGLESVLMNYGASVRTLNTTHSFGLRQLMFLSNSIERQRKSRLTSLLIAVDCGRWRGNYCLKNIFERCESTLKQLTLVGCMENPEERDHILWNLGFYRGKQVVILKSYIRDRQSSRVTEGSNMPLGGGNSVMLQWIQKVRNVIPRDTSLIVVEDFEALCEIVPGVTKRNIAWLQRPGSINQPRE</sequence>
<organism evidence="2 3">
    <name type="scientific">Entomortierella chlamydospora</name>
    <dbReference type="NCBI Taxonomy" id="101097"/>
    <lineage>
        <taxon>Eukaryota</taxon>
        <taxon>Fungi</taxon>
        <taxon>Fungi incertae sedis</taxon>
        <taxon>Mucoromycota</taxon>
        <taxon>Mortierellomycotina</taxon>
        <taxon>Mortierellomycetes</taxon>
        <taxon>Mortierellales</taxon>
        <taxon>Mortierellaceae</taxon>
        <taxon>Entomortierella</taxon>
    </lineage>
</organism>
<name>A0A9P6MZH1_9FUNG</name>
<dbReference type="Proteomes" id="UP000703661">
    <property type="component" value="Unassembled WGS sequence"/>
</dbReference>
<feature type="region of interest" description="Disordered" evidence="1">
    <location>
        <begin position="121"/>
        <end position="144"/>
    </location>
</feature>
<evidence type="ECO:0000313" key="2">
    <source>
        <dbReference type="EMBL" id="KAG0019403.1"/>
    </source>
</evidence>
<proteinExistence type="predicted"/>
<comment type="caution">
    <text evidence="2">The sequence shown here is derived from an EMBL/GenBank/DDBJ whole genome shotgun (WGS) entry which is preliminary data.</text>
</comment>
<dbReference type="OrthoDB" id="2419999at2759"/>